<organism evidence="3 4">
    <name type="scientific">Planctomyces bekefii</name>
    <dbReference type="NCBI Taxonomy" id="1653850"/>
    <lineage>
        <taxon>Bacteria</taxon>
        <taxon>Pseudomonadati</taxon>
        <taxon>Planctomycetota</taxon>
        <taxon>Planctomycetia</taxon>
        <taxon>Planctomycetales</taxon>
        <taxon>Planctomycetaceae</taxon>
        <taxon>Planctomyces</taxon>
    </lineage>
</organism>
<dbReference type="GO" id="GO:0016788">
    <property type="term" value="F:hydrolase activity, acting on ester bonds"/>
    <property type="evidence" value="ECO:0007669"/>
    <property type="project" value="UniProtKB-ARBA"/>
</dbReference>
<accession>A0A5C6M2K8</accession>
<dbReference type="Proteomes" id="UP000321083">
    <property type="component" value="Unassembled WGS sequence"/>
</dbReference>
<sequence length="133" mass="15074">GFRSQLLGIGWHQGWNDRVNQAFNDEYESNLAHFIRDIRRDLQAPGLPFVIAETGMSGEQERHPRALSLMKAQAAVAEYPEFRGNVAFVGTKKFYRAPEDSPLKQEYHWNGNAETYYLIGEGMGRAMLGLLGK</sequence>
<dbReference type="InterPro" id="IPR036514">
    <property type="entry name" value="SGNH_hydro_sf"/>
</dbReference>
<dbReference type="InterPro" id="IPR052940">
    <property type="entry name" value="Carb_Esterase_6"/>
</dbReference>
<reference evidence="3 4" key="1">
    <citation type="submission" date="2019-08" db="EMBL/GenBank/DDBJ databases">
        <title>100 year-old enigma solved: identification of Planctomyces bekefii, the type genus and species of the phylum Planctomycetes.</title>
        <authorList>
            <person name="Svetlana D.N."/>
            <person name="Overmann J."/>
        </authorList>
    </citation>
    <scope>NUCLEOTIDE SEQUENCE [LARGE SCALE GENOMIC DNA]</scope>
    <source>
        <strain evidence="3">Phe10_nw2017</strain>
    </source>
</reference>
<reference evidence="3 4" key="2">
    <citation type="submission" date="2019-08" db="EMBL/GenBank/DDBJ databases">
        <authorList>
            <person name="Henke P."/>
        </authorList>
    </citation>
    <scope>NUCLEOTIDE SEQUENCE [LARGE SCALE GENOMIC DNA]</scope>
    <source>
        <strain evidence="3">Phe10_nw2017</strain>
    </source>
</reference>
<feature type="domain" description="Sialate O-acetylesterase" evidence="2">
    <location>
        <begin position="5"/>
        <end position="92"/>
    </location>
</feature>
<dbReference type="PANTHER" id="PTHR31988">
    <property type="entry name" value="ESTERASE, PUTATIVE (DUF303)-RELATED"/>
    <property type="match status" value="1"/>
</dbReference>
<gene>
    <name evidence="3" type="ORF">E3A20_18820</name>
</gene>
<evidence type="ECO:0000256" key="1">
    <source>
        <dbReference type="ARBA" id="ARBA00022801"/>
    </source>
</evidence>
<evidence type="ECO:0000313" key="3">
    <source>
        <dbReference type="EMBL" id="TWW08990.1"/>
    </source>
</evidence>
<evidence type="ECO:0000259" key="2">
    <source>
        <dbReference type="Pfam" id="PF03629"/>
    </source>
</evidence>
<dbReference type="Gene3D" id="3.40.50.1110">
    <property type="entry name" value="SGNH hydrolase"/>
    <property type="match status" value="1"/>
</dbReference>
<dbReference type="InterPro" id="IPR005181">
    <property type="entry name" value="SASA"/>
</dbReference>
<dbReference type="Pfam" id="PF03629">
    <property type="entry name" value="SASA"/>
    <property type="match status" value="1"/>
</dbReference>
<feature type="non-terminal residue" evidence="3">
    <location>
        <position position="1"/>
    </location>
</feature>
<comment type="caution">
    <text evidence="3">The sequence shown here is derived from an EMBL/GenBank/DDBJ whole genome shotgun (WGS) entry which is preliminary data.</text>
</comment>
<protein>
    <recommendedName>
        <fullName evidence="2">Sialate O-acetylesterase domain-containing protein</fullName>
    </recommendedName>
</protein>
<evidence type="ECO:0000313" key="4">
    <source>
        <dbReference type="Proteomes" id="UP000321083"/>
    </source>
</evidence>
<dbReference type="EMBL" id="SRHE01000427">
    <property type="protein sequence ID" value="TWW08990.1"/>
    <property type="molecule type" value="Genomic_DNA"/>
</dbReference>
<keyword evidence="4" id="KW-1185">Reference proteome</keyword>
<dbReference type="PANTHER" id="PTHR31988:SF19">
    <property type="entry name" value="9-O-ACETYL-N-ACETYLNEURAMINIC ACID DEACETYLASE-RELATED"/>
    <property type="match status" value="1"/>
</dbReference>
<keyword evidence="1" id="KW-0378">Hydrolase</keyword>
<dbReference type="SUPFAM" id="SSF52266">
    <property type="entry name" value="SGNH hydrolase"/>
    <property type="match status" value="1"/>
</dbReference>
<name>A0A5C6M2K8_9PLAN</name>
<dbReference type="AlphaFoldDB" id="A0A5C6M2K8"/>
<proteinExistence type="predicted"/>